<dbReference type="PANTHER" id="PTHR40547">
    <property type="entry name" value="SLL0298 PROTEIN"/>
    <property type="match status" value="1"/>
</dbReference>
<feature type="transmembrane region" description="Helical" evidence="1">
    <location>
        <begin position="52"/>
        <end position="76"/>
    </location>
</feature>
<dbReference type="Pfam" id="PF09835">
    <property type="entry name" value="DUF2062"/>
    <property type="match status" value="1"/>
</dbReference>
<feature type="domain" description="DUF2062" evidence="2">
    <location>
        <begin position="3"/>
        <end position="83"/>
    </location>
</feature>
<proteinExistence type="predicted"/>
<keyword evidence="1" id="KW-0472">Membrane</keyword>
<dbReference type="InterPro" id="IPR018639">
    <property type="entry name" value="DUF2062"/>
</dbReference>
<organism evidence="3">
    <name type="scientific">marine metagenome</name>
    <dbReference type="NCBI Taxonomy" id="408172"/>
    <lineage>
        <taxon>unclassified sequences</taxon>
        <taxon>metagenomes</taxon>
        <taxon>ecological metagenomes</taxon>
    </lineage>
</organism>
<accession>A0A382RP00</accession>
<protein>
    <recommendedName>
        <fullName evidence="2">DUF2062 domain-containing protein</fullName>
    </recommendedName>
</protein>
<keyword evidence="1" id="KW-1133">Transmembrane helix</keyword>
<keyword evidence="1" id="KW-0812">Transmembrane</keyword>
<evidence type="ECO:0000313" key="3">
    <source>
        <dbReference type="EMBL" id="SVC99423.1"/>
    </source>
</evidence>
<evidence type="ECO:0000259" key="2">
    <source>
        <dbReference type="Pfam" id="PF09835"/>
    </source>
</evidence>
<reference evidence="3" key="1">
    <citation type="submission" date="2018-05" db="EMBL/GenBank/DDBJ databases">
        <authorList>
            <person name="Lanie J.A."/>
            <person name="Ng W.-L."/>
            <person name="Kazmierczak K.M."/>
            <person name="Andrzejewski T.M."/>
            <person name="Davidsen T.M."/>
            <person name="Wayne K.J."/>
            <person name="Tettelin H."/>
            <person name="Glass J.I."/>
            <person name="Rusch D."/>
            <person name="Podicherti R."/>
            <person name="Tsui H.-C.T."/>
            <person name="Winkler M.E."/>
        </authorList>
    </citation>
    <scope>NUCLEOTIDE SEQUENCE</scope>
</reference>
<dbReference type="PANTHER" id="PTHR40547:SF1">
    <property type="entry name" value="SLL0298 PROTEIN"/>
    <property type="match status" value="1"/>
</dbReference>
<gene>
    <name evidence="3" type="ORF">METZ01_LOCUS352277</name>
</gene>
<dbReference type="EMBL" id="UINC01123149">
    <property type="protein sequence ID" value="SVC99423.1"/>
    <property type="molecule type" value="Genomic_DNA"/>
</dbReference>
<sequence length="88" mass="10168">MGLVWVNNPVTMWPIYFYIYKLGSHIIGTEVDQNFVFTMDYLMGTFATTVSALWVGGLIVSTITAILGYTAILSIYKYRAYQRVKRWK</sequence>
<evidence type="ECO:0000256" key="1">
    <source>
        <dbReference type="SAM" id="Phobius"/>
    </source>
</evidence>
<dbReference type="AlphaFoldDB" id="A0A382RP00"/>
<name>A0A382RP00_9ZZZZ</name>